<accession>F2JHQ2</accession>
<name>F2JHQ2_CELLD</name>
<evidence type="ECO:0000259" key="1">
    <source>
        <dbReference type="Pfam" id="PF13930"/>
    </source>
</evidence>
<dbReference type="RefSeq" id="WP_013658670.1">
    <property type="nucleotide sequence ID" value="NC_015275.1"/>
</dbReference>
<evidence type="ECO:0000313" key="2">
    <source>
        <dbReference type="EMBL" id="ADZ85394.1"/>
    </source>
</evidence>
<dbReference type="Pfam" id="PF13930">
    <property type="entry name" value="Endonuclea_NS_2"/>
    <property type="match status" value="1"/>
</dbReference>
<protein>
    <recommendedName>
        <fullName evidence="1">Type VII secretion system protein EssD-like domain-containing protein</fullName>
    </recommendedName>
</protein>
<sequence>MEEGDILKVKLKDETELSYKKADLSVDEIKELEGLSEYIGKLTKVNYGDQYIKGKNGRKELKANIEHTTPGGHTYKTDSLGRIDSAEGTLTKNTSKRNVYNQKVEEREDRLTTDDGGHLIANIFEGSGDLDNLVPMDVTLNRGDWKYMENTWARALSENPPLEVQVKIETIYSGSSKRPISFEVQYKIGDGKWRLHEFEN</sequence>
<dbReference type="Gene3D" id="3.40.570.10">
    <property type="entry name" value="Extracellular Endonuclease, subunit A"/>
    <property type="match status" value="1"/>
</dbReference>
<organism evidence="2 3">
    <name type="scientific">Cellulosilyticum lentocellum (strain ATCC 49066 / DSM 5427 / NCIMB 11756 / RHM5)</name>
    <name type="common">Clostridium lentocellum</name>
    <dbReference type="NCBI Taxonomy" id="642492"/>
    <lineage>
        <taxon>Bacteria</taxon>
        <taxon>Bacillati</taxon>
        <taxon>Bacillota</taxon>
        <taxon>Clostridia</taxon>
        <taxon>Lachnospirales</taxon>
        <taxon>Cellulosilyticaceae</taxon>
        <taxon>Cellulosilyticum</taxon>
    </lineage>
</organism>
<dbReference type="KEGG" id="cle:Clole_3712"/>
<reference evidence="2 3" key="1">
    <citation type="journal article" date="2011" name="J. Bacteriol.">
        <title>Complete genome sequence of the cellulose-degrading bacterium Cellulosilyticum lentocellum.</title>
        <authorList>
            <consortium name="US DOE Joint Genome Institute"/>
            <person name="Miller D.A."/>
            <person name="Suen G."/>
            <person name="Bruce D."/>
            <person name="Copeland A."/>
            <person name="Cheng J.F."/>
            <person name="Detter C."/>
            <person name="Goodwin L.A."/>
            <person name="Han C.S."/>
            <person name="Hauser L.J."/>
            <person name="Land M.L."/>
            <person name="Lapidus A."/>
            <person name="Lucas S."/>
            <person name="Meincke L."/>
            <person name="Pitluck S."/>
            <person name="Tapia R."/>
            <person name="Teshima H."/>
            <person name="Woyke T."/>
            <person name="Fox B.G."/>
            <person name="Angert E.R."/>
            <person name="Currie C.R."/>
        </authorList>
    </citation>
    <scope>NUCLEOTIDE SEQUENCE [LARGE SCALE GENOMIC DNA]</scope>
    <source>
        <strain evidence="3">ATCC 49066 / DSM 5427 / NCIMB 11756 / RHM5</strain>
    </source>
</reference>
<dbReference type="Proteomes" id="UP000008467">
    <property type="component" value="Chromosome"/>
</dbReference>
<feature type="domain" description="Type VII secretion system protein EssD-like" evidence="1">
    <location>
        <begin position="65"/>
        <end position="189"/>
    </location>
</feature>
<gene>
    <name evidence="2" type="ordered locus">Clole_3712</name>
</gene>
<dbReference type="InterPro" id="IPR044927">
    <property type="entry name" value="Endonuclea_NS_2"/>
</dbReference>
<dbReference type="HOGENOM" id="CLU_081541_1_0_9"/>
<dbReference type="InterPro" id="IPR044929">
    <property type="entry name" value="DNA/RNA_non-sp_Endonuclease_sf"/>
</dbReference>
<dbReference type="AlphaFoldDB" id="F2JHQ2"/>
<proteinExistence type="predicted"/>
<keyword evidence="3" id="KW-1185">Reference proteome</keyword>
<evidence type="ECO:0000313" key="3">
    <source>
        <dbReference type="Proteomes" id="UP000008467"/>
    </source>
</evidence>
<dbReference type="STRING" id="642492.Clole_3712"/>
<dbReference type="EMBL" id="CP002582">
    <property type="protein sequence ID" value="ADZ85394.1"/>
    <property type="molecule type" value="Genomic_DNA"/>
</dbReference>
<dbReference type="eggNOG" id="COG5444">
    <property type="taxonomic scope" value="Bacteria"/>
</dbReference>